<name>A0A2N6CSD0_9GAMM</name>
<organism evidence="6 7">
    <name type="scientific">Sedimenticola selenatireducens</name>
    <dbReference type="NCBI Taxonomy" id="191960"/>
    <lineage>
        <taxon>Bacteria</taxon>
        <taxon>Pseudomonadati</taxon>
        <taxon>Pseudomonadota</taxon>
        <taxon>Gammaproteobacteria</taxon>
        <taxon>Chromatiales</taxon>
        <taxon>Sedimenticolaceae</taxon>
        <taxon>Sedimenticola</taxon>
    </lineage>
</organism>
<dbReference type="InterPro" id="IPR006016">
    <property type="entry name" value="UspA"/>
</dbReference>
<comment type="function">
    <text evidence="4">Required for resistance to DNA-damaging agents.</text>
</comment>
<evidence type="ECO:0000259" key="5">
    <source>
        <dbReference type="Pfam" id="PF00582"/>
    </source>
</evidence>
<dbReference type="EMBL" id="PKUN01000030">
    <property type="protein sequence ID" value="PLX59990.1"/>
    <property type="molecule type" value="Genomic_DNA"/>
</dbReference>
<accession>A0A2N6CSD0</accession>
<comment type="subcellular location">
    <subcellularLocation>
        <location evidence="1">Cytoplasm</location>
    </subcellularLocation>
</comment>
<dbReference type="Pfam" id="PF00582">
    <property type="entry name" value="Usp"/>
    <property type="match status" value="2"/>
</dbReference>
<evidence type="ECO:0000313" key="7">
    <source>
        <dbReference type="Proteomes" id="UP000235015"/>
    </source>
</evidence>
<comment type="caution">
    <text evidence="6">The sequence shown here is derived from an EMBL/GenBank/DDBJ whole genome shotgun (WGS) entry which is preliminary data.</text>
</comment>
<evidence type="ECO:0000313" key="6">
    <source>
        <dbReference type="EMBL" id="PLX59990.1"/>
    </source>
</evidence>
<dbReference type="GO" id="GO:0005737">
    <property type="term" value="C:cytoplasm"/>
    <property type="evidence" value="ECO:0007669"/>
    <property type="project" value="UniProtKB-SubCell"/>
</dbReference>
<dbReference type="Proteomes" id="UP000235015">
    <property type="component" value="Unassembled WGS sequence"/>
</dbReference>
<protein>
    <submittedName>
        <fullName evidence="6">Universal stress protein, UspA</fullName>
    </submittedName>
</protein>
<sequence>MNIFKDILCVVDIREDCAAALERAVTLAENNQASLTVLDVVDRITAGIGMPDGGPISADLQSAIVAADMQALEELVDPYRKRVSIKVAVRKGTRFMETIRQVLTNGHDLVIKVTEKLDWFDRLFGCDDMNLLRECPCPVWVVKPQIKKSYRVILAAVDTDDGYPRAELSSRDAVNREILEIACSLALSDFAELHVVHAWQAIGESAMRGALMHTPEIKIINYVEQVRRQREIKLNRVVHEVTSQLGKGAAEYLNPQIHLIKGGARKEIPELAEQLKADVIVMGTVARTGVPGFIMGNTAETILNQINCSVLAIKPSEFKTPVTLED</sequence>
<dbReference type="InterPro" id="IPR006015">
    <property type="entry name" value="Universal_stress_UspA"/>
</dbReference>
<evidence type="ECO:0000256" key="4">
    <source>
        <dbReference type="ARBA" id="ARBA00037131"/>
    </source>
</evidence>
<dbReference type="AlphaFoldDB" id="A0A2N6CSD0"/>
<comment type="similarity">
    <text evidence="2">Belongs to the universal stress protein A family.</text>
</comment>
<dbReference type="PANTHER" id="PTHR47892:SF1">
    <property type="entry name" value="UNIVERSAL STRESS PROTEIN E"/>
    <property type="match status" value="1"/>
</dbReference>
<dbReference type="Gene3D" id="3.40.50.12370">
    <property type="match status" value="1"/>
</dbReference>
<feature type="domain" description="UspA" evidence="5">
    <location>
        <begin position="177"/>
        <end position="314"/>
    </location>
</feature>
<keyword evidence="3" id="KW-0963">Cytoplasm</keyword>
<gene>
    <name evidence="6" type="ORF">C0630_19080</name>
</gene>
<feature type="domain" description="UspA" evidence="5">
    <location>
        <begin position="4"/>
        <end position="143"/>
    </location>
</feature>
<dbReference type="STRING" id="1111735.GCA_000428045_02290"/>
<reference evidence="6 7" key="1">
    <citation type="submission" date="2017-11" db="EMBL/GenBank/DDBJ databases">
        <title>Genome-resolved metagenomics identifies genetic mobility, metabolic interactions, and unexpected diversity in perchlorate-reducing communities.</title>
        <authorList>
            <person name="Barnum T.P."/>
            <person name="Figueroa I.A."/>
            <person name="Carlstrom C.I."/>
            <person name="Lucas L.N."/>
            <person name="Engelbrektson A.L."/>
            <person name="Coates J.D."/>
        </authorList>
    </citation>
    <scope>NUCLEOTIDE SEQUENCE [LARGE SCALE GENOMIC DNA]</scope>
    <source>
        <strain evidence="6">BM301</strain>
    </source>
</reference>
<dbReference type="PANTHER" id="PTHR47892">
    <property type="entry name" value="UNIVERSAL STRESS PROTEIN E"/>
    <property type="match status" value="1"/>
</dbReference>
<dbReference type="RefSeq" id="WP_273441002.1">
    <property type="nucleotide sequence ID" value="NZ_PKUN01000030.1"/>
</dbReference>
<proteinExistence type="inferred from homology"/>
<evidence type="ECO:0000256" key="1">
    <source>
        <dbReference type="ARBA" id="ARBA00004496"/>
    </source>
</evidence>
<evidence type="ECO:0000256" key="3">
    <source>
        <dbReference type="ARBA" id="ARBA00022490"/>
    </source>
</evidence>
<dbReference type="SUPFAM" id="SSF52402">
    <property type="entry name" value="Adenine nucleotide alpha hydrolases-like"/>
    <property type="match status" value="2"/>
</dbReference>
<evidence type="ECO:0000256" key="2">
    <source>
        <dbReference type="ARBA" id="ARBA00008791"/>
    </source>
</evidence>
<dbReference type="PRINTS" id="PR01438">
    <property type="entry name" value="UNVRSLSTRESS"/>
</dbReference>